<evidence type="ECO:0000256" key="7">
    <source>
        <dbReference type="PIRSR" id="PIRSR001434-2"/>
    </source>
</evidence>
<proteinExistence type="inferred from homology"/>
<evidence type="ECO:0000256" key="3">
    <source>
        <dbReference type="ARBA" id="ARBA00047175"/>
    </source>
</evidence>
<dbReference type="Pfam" id="PF01053">
    <property type="entry name" value="Cys_Met_Meta_PP"/>
    <property type="match status" value="1"/>
</dbReference>
<comment type="caution">
    <text evidence="9">The sequence shown here is derived from an EMBL/GenBank/DDBJ whole genome shotgun (WGS) entry which is preliminary data.</text>
</comment>
<dbReference type="AlphaFoldDB" id="A0A9D2B7J0"/>
<keyword evidence="2 7" id="KW-0663">Pyridoxal phosphate</keyword>
<name>A0A9D2B7J0_9FIRM</name>
<dbReference type="InterPro" id="IPR000277">
    <property type="entry name" value="Cys/Met-Metab_PyrdxlP-dep_enz"/>
</dbReference>
<keyword evidence="9" id="KW-0808">Transferase</keyword>
<evidence type="ECO:0000256" key="1">
    <source>
        <dbReference type="ARBA" id="ARBA00001933"/>
    </source>
</evidence>
<comment type="catalytic activity">
    <reaction evidence="6">
        <text>L-methionine + H2O = methanethiol + 2-oxobutanoate + NH4(+)</text>
        <dbReference type="Rhea" id="RHEA:23800"/>
        <dbReference type="ChEBI" id="CHEBI:15377"/>
        <dbReference type="ChEBI" id="CHEBI:16007"/>
        <dbReference type="ChEBI" id="CHEBI:16763"/>
        <dbReference type="ChEBI" id="CHEBI:28938"/>
        <dbReference type="ChEBI" id="CHEBI:57844"/>
        <dbReference type="EC" id="4.4.1.11"/>
    </reaction>
    <physiologicalReaction direction="left-to-right" evidence="6">
        <dbReference type="Rhea" id="RHEA:23801"/>
    </physiologicalReaction>
</comment>
<dbReference type="GO" id="GO:0047982">
    <property type="term" value="F:homocysteine desulfhydrase activity"/>
    <property type="evidence" value="ECO:0007669"/>
    <property type="project" value="UniProtKB-EC"/>
</dbReference>
<dbReference type="GO" id="GO:0018826">
    <property type="term" value="F:methionine gamma-lyase activity"/>
    <property type="evidence" value="ECO:0007669"/>
    <property type="project" value="UniProtKB-EC"/>
</dbReference>
<dbReference type="FunFam" id="3.40.640.10:FF:000046">
    <property type="entry name" value="Cystathionine gamma-lyase"/>
    <property type="match status" value="1"/>
</dbReference>
<dbReference type="GO" id="GO:0005737">
    <property type="term" value="C:cytoplasm"/>
    <property type="evidence" value="ECO:0007669"/>
    <property type="project" value="TreeGrafter"/>
</dbReference>
<dbReference type="PIRSF" id="PIRSF001434">
    <property type="entry name" value="CGS"/>
    <property type="match status" value="1"/>
</dbReference>
<dbReference type="EC" id="4.4.1.2" evidence="3"/>
<comment type="similarity">
    <text evidence="8">Belongs to the trans-sulfuration enzymes family.</text>
</comment>
<evidence type="ECO:0000313" key="9">
    <source>
        <dbReference type="EMBL" id="HIX65818.1"/>
    </source>
</evidence>
<dbReference type="Gene3D" id="3.40.640.10">
    <property type="entry name" value="Type I PLP-dependent aspartate aminotransferase-like (Major domain)"/>
    <property type="match status" value="1"/>
</dbReference>
<comment type="cofactor">
    <cofactor evidence="1 8">
        <name>pyridoxal 5'-phosphate</name>
        <dbReference type="ChEBI" id="CHEBI:597326"/>
    </cofactor>
</comment>
<feature type="modified residue" description="N6-(pyridoxal phosphate)lysine" evidence="7">
    <location>
        <position position="206"/>
    </location>
</feature>
<gene>
    <name evidence="9" type="ORF">H9736_06160</name>
</gene>
<dbReference type="Proteomes" id="UP000886800">
    <property type="component" value="Unassembled WGS sequence"/>
</dbReference>
<dbReference type="Gene3D" id="3.90.1150.10">
    <property type="entry name" value="Aspartate Aminotransferase, domain 1"/>
    <property type="match status" value="1"/>
</dbReference>
<reference evidence="9" key="2">
    <citation type="submission" date="2021-04" db="EMBL/GenBank/DDBJ databases">
        <authorList>
            <person name="Gilroy R."/>
        </authorList>
    </citation>
    <scope>NUCLEOTIDE SEQUENCE</scope>
    <source>
        <strain evidence="9">CHK188-5543</strain>
    </source>
</reference>
<dbReference type="GO" id="GO:0008483">
    <property type="term" value="F:transaminase activity"/>
    <property type="evidence" value="ECO:0007669"/>
    <property type="project" value="UniProtKB-KW"/>
</dbReference>
<dbReference type="InterPro" id="IPR015421">
    <property type="entry name" value="PyrdxlP-dep_Trfase_major"/>
</dbReference>
<evidence type="ECO:0000256" key="6">
    <source>
        <dbReference type="ARBA" id="ARBA00052699"/>
    </source>
</evidence>
<protein>
    <recommendedName>
        <fullName evidence="3">homocysteine desulfhydrase</fullName>
        <ecNumber evidence="3">4.4.1.2</ecNumber>
    </recommendedName>
    <alternativeName>
        <fullName evidence="4">Homocysteine desulfhydrase</fullName>
    </alternativeName>
</protein>
<dbReference type="GO" id="GO:0030170">
    <property type="term" value="F:pyridoxal phosphate binding"/>
    <property type="evidence" value="ECO:0007669"/>
    <property type="project" value="InterPro"/>
</dbReference>
<dbReference type="PANTHER" id="PTHR11808:SF80">
    <property type="entry name" value="CYSTATHIONINE GAMMA-LYASE"/>
    <property type="match status" value="1"/>
</dbReference>
<comment type="catalytic activity">
    <reaction evidence="5">
        <text>L-homocysteine + H2O = 2-oxobutanoate + hydrogen sulfide + NH4(+) + H(+)</text>
        <dbReference type="Rhea" id="RHEA:14501"/>
        <dbReference type="ChEBI" id="CHEBI:15377"/>
        <dbReference type="ChEBI" id="CHEBI:15378"/>
        <dbReference type="ChEBI" id="CHEBI:16763"/>
        <dbReference type="ChEBI" id="CHEBI:28938"/>
        <dbReference type="ChEBI" id="CHEBI:29919"/>
        <dbReference type="ChEBI" id="CHEBI:58199"/>
        <dbReference type="EC" id="4.4.1.2"/>
    </reaction>
    <physiologicalReaction direction="left-to-right" evidence="5">
        <dbReference type="Rhea" id="RHEA:14502"/>
    </physiologicalReaction>
</comment>
<dbReference type="GO" id="GO:0019346">
    <property type="term" value="P:transsulfuration"/>
    <property type="evidence" value="ECO:0007669"/>
    <property type="project" value="InterPro"/>
</dbReference>
<reference evidence="9" key="1">
    <citation type="journal article" date="2021" name="PeerJ">
        <title>Extensive microbial diversity within the chicken gut microbiome revealed by metagenomics and culture.</title>
        <authorList>
            <person name="Gilroy R."/>
            <person name="Ravi A."/>
            <person name="Getino M."/>
            <person name="Pursley I."/>
            <person name="Horton D.L."/>
            <person name="Alikhan N.F."/>
            <person name="Baker D."/>
            <person name="Gharbi K."/>
            <person name="Hall N."/>
            <person name="Watson M."/>
            <person name="Adriaenssens E.M."/>
            <person name="Foster-Nyarko E."/>
            <person name="Jarju S."/>
            <person name="Secka A."/>
            <person name="Antonio M."/>
            <person name="Oren A."/>
            <person name="Chaudhuri R.R."/>
            <person name="La Ragione R."/>
            <person name="Hildebrand F."/>
            <person name="Pallen M.J."/>
        </authorList>
    </citation>
    <scope>NUCLEOTIDE SEQUENCE</scope>
    <source>
        <strain evidence="9">CHK188-5543</strain>
    </source>
</reference>
<evidence type="ECO:0000256" key="8">
    <source>
        <dbReference type="RuleBase" id="RU362118"/>
    </source>
</evidence>
<keyword evidence="9" id="KW-0032">Aminotransferase</keyword>
<evidence type="ECO:0000313" key="10">
    <source>
        <dbReference type="Proteomes" id="UP000886800"/>
    </source>
</evidence>
<evidence type="ECO:0000256" key="4">
    <source>
        <dbReference type="ARBA" id="ARBA00047199"/>
    </source>
</evidence>
<dbReference type="PANTHER" id="PTHR11808">
    <property type="entry name" value="TRANS-SULFURATION ENZYME FAMILY MEMBER"/>
    <property type="match status" value="1"/>
</dbReference>
<dbReference type="InterPro" id="IPR015424">
    <property type="entry name" value="PyrdxlP-dep_Trfase"/>
</dbReference>
<dbReference type="SUPFAM" id="SSF53383">
    <property type="entry name" value="PLP-dependent transferases"/>
    <property type="match status" value="1"/>
</dbReference>
<accession>A0A9D2B7J0</accession>
<evidence type="ECO:0000256" key="5">
    <source>
        <dbReference type="ARBA" id="ARBA00048780"/>
    </source>
</evidence>
<sequence>MSHYSEATELLYQGTEVRGMDFYKPLVVPYYSTTAFKMQTLEEVRDVATNKFSYVRFTNPNREVLAKTVSFLEQGERSLIYASGMGAITSTLLTLLSAGDELICNSAIYGETFQVMTEILPRFQIKVTMVDFCDNDNVRKAVTPNTKLIYSEVCANPVLKMADVPALAQIAHENGALLMIDNTFTTPLAIKPLTLGADIVINSMTKFMNGHSDAIGGSITSREEIIAKLDQARPLFGTSGDAYAAWTMYKNFGTMDLRVKRQMSNAAKLAAALEKHPLVSKVNHPSLESFPQHELAMRLFRSKEEISGMLSIMLPEDTDLLDRFTTHLHFVHYASTLGGIHTTLMHPVTSSHADVPDDKRRAMGITPGLIRISVGIEDPDDLIQEFTQALDAAK</sequence>
<dbReference type="CDD" id="cd00614">
    <property type="entry name" value="CGS_like"/>
    <property type="match status" value="1"/>
</dbReference>
<evidence type="ECO:0000256" key="2">
    <source>
        <dbReference type="ARBA" id="ARBA00022898"/>
    </source>
</evidence>
<dbReference type="InterPro" id="IPR015422">
    <property type="entry name" value="PyrdxlP-dep_Trfase_small"/>
</dbReference>
<dbReference type="EMBL" id="DXES01000132">
    <property type="protein sequence ID" value="HIX65818.1"/>
    <property type="molecule type" value="Genomic_DNA"/>
</dbReference>
<organism evidence="9 10">
    <name type="scientific">Candidatus Anaerotruncus excrementipullorum</name>
    <dbReference type="NCBI Taxonomy" id="2838465"/>
    <lineage>
        <taxon>Bacteria</taxon>
        <taxon>Bacillati</taxon>
        <taxon>Bacillota</taxon>
        <taxon>Clostridia</taxon>
        <taxon>Eubacteriales</taxon>
        <taxon>Oscillospiraceae</taxon>
        <taxon>Anaerotruncus</taxon>
    </lineage>
</organism>